<accession>A0ABS7PIT9</accession>
<name>A0ABS7PIT9_9SPHN</name>
<dbReference type="SMART" id="SM00388">
    <property type="entry name" value="HisKA"/>
    <property type="match status" value="1"/>
</dbReference>
<keyword evidence="14" id="KW-1185">Reference proteome</keyword>
<evidence type="ECO:0000256" key="9">
    <source>
        <dbReference type="ARBA" id="ARBA00022840"/>
    </source>
</evidence>
<dbReference type="EMBL" id="JAINVV010000001">
    <property type="protein sequence ID" value="MBY8821216.1"/>
    <property type="molecule type" value="Genomic_DNA"/>
</dbReference>
<dbReference type="Gene3D" id="1.10.287.130">
    <property type="match status" value="1"/>
</dbReference>
<dbReference type="InterPro" id="IPR003594">
    <property type="entry name" value="HATPase_dom"/>
</dbReference>
<dbReference type="CDD" id="cd00075">
    <property type="entry name" value="HATPase"/>
    <property type="match status" value="1"/>
</dbReference>
<feature type="transmembrane region" description="Helical" evidence="10">
    <location>
        <begin position="231"/>
        <end position="254"/>
    </location>
</feature>
<feature type="domain" description="HAMP" evidence="12">
    <location>
        <begin position="251"/>
        <end position="304"/>
    </location>
</feature>
<comment type="caution">
    <text evidence="13">The sequence shown here is derived from an EMBL/GenBank/DDBJ whole genome shotgun (WGS) entry which is preliminary data.</text>
</comment>
<dbReference type="Pfam" id="PF02518">
    <property type="entry name" value="HATPase_c"/>
    <property type="match status" value="1"/>
</dbReference>
<keyword evidence="10" id="KW-0472">Membrane</keyword>
<keyword evidence="10" id="KW-0812">Transmembrane</keyword>
<evidence type="ECO:0000256" key="8">
    <source>
        <dbReference type="ARBA" id="ARBA00022777"/>
    </source>
</evidence>
<proteinExistence type="predicted"/>
<reference evidence="13 14" key="1">
    <citation type="submission" date="2021-08" db="EMBL/GenBank/DDBJ databases">
        <authorList>
            <person name="Tuo L."/>
        </authorList>
    </citation>
    <scope>NUCLEOTIDE SEQUENCE [LARGE SCALE GENOMIC DNA]</scope>
    <source>
        <strain evidence="13 14">JCM 31229</strain>
    </source>
</reference>
<keyword evidence="10" id="KW-1133">Transmembrane helix</keyword>
<organism evidence="13 14">
    <name type="scientific">Sphingomonas colocasiae</name>
    <dbReference type="NCBI Taxonomy" id="1848973"/>
    <lineage>
        <taxon>Bacteria</taxon>
        <taxon>Pseudomonadati</taxon>
        <taxon>Pseudomonadota</taxon>
        <taxon>Alphaproteobacteria</taxon>
        <taxon>Sphingomonadales</taxon>
        <taxon>Sphingomonadaceae</taxon>
        <taxon>Sphingomonas</taxon>
    </lineage>
</organism>
<dbReference type="InterPro" id="IPR036890">
    <property type="entry name" value="HATPase_C_sf"/>
</dbReference>
<dbReference type="InterPro" id="IPR005467">
    <property type="entry name" value="His_kinase_dom"/>
</dbReference>
<dbReference type="RefSeq" id="WP_222988293.1">
    <property type="nucleotide sequence ID" value="NZ_JAINVV010000001.1"/>
</dbReference>
<evidence type="ECO:0000256" key="6">
    <source>
        <dbReference type="ARBA" id="ARBA00022679"/>
    </source>
</evidence>
<comment type="subcellular location">
    <subcellularLocation>
        <location evidence="2">Cell membrane</location>
        <topology evidence="2">Multi-pass membrane protein</topology>
    </subcellularLocation>
</comment>
<keyword evidence="7" id="KW-0547">Nucleotide-binding</keyword>
<evidence type="ECO:0000313" key="13">
    <source>
        <dbReference type="EMBL" id="MBY8821216.1"/>
    </source>
</evidence>
<evidence type="ECO:0000256" key="3">
    <source>
        <dbReference type="ARBA" id="ARBA00012438"/>
    </source>
</evidence>
<dbReference type="PROSITE" id="PS50885">
    <property type="entry name" value="HAMP"/>
    <property type="match status" value="1"/>
</dbReference>
<dbReference type="CDD" id="cd00082">
    <property type="entry name" value="HisKA"/>
    <property type="match status" value="1"/>
</dbReference>
<keyword evidence="5" id="KW-0597">Phosphoprotein</keyword>
<keyword evidence="4" id="KW-1003">Cell membrane</keyword>
<dbReference type="SUPFAM" id="SSF47384">
    <property type="entry name" value="Homodimeric domain of signal transducing histidine kinase"/>
    <property type="match status" value="1"/>
</dbReference>
<sequence>MIEPFKQWLKRHWPPIRLRAILFGVLLFVAALPGVAAVFLRVYENTLVQQTETELIAQAAALAGAYRAAWPEPIAQESRPLRIERPRVDLNAMPILPVMHGPIAAGRSDPRAAIAGRRLKPVVEDTVQTTLASIRVLDRRGVVVLGRTDLGRSYAQVPEVKAALGGRSMTVLRRRGGYEARYAAEALSRASAIRVHYVRPVIANGQVIGGLMLSRSPRGLFLGIYQDRGKILFGMSAIFVTLLFLAGLLSRAIARPIEALSRATESVARGAIDVPETPATAAVEIRTLYENFALMAERIEARSRYLRDFAAAVSHEFKTPIAGLRGALELLGDHGAEMTEAERTRFLSNAMADADRLSHLVQRLLDLARADMTVMQNDAATELAGPARRVADAHRGDGVAIEIAIPADLPAAAVPAELIEAVLETLVENSRQAGAVRIGISARMDEGGVLLSVTDNGRGVPAADHERIFEPFHTGRRSEGGSGLGLAIARSLLAASGGGIRSARVERGALIEIRLRRA</sequence>
<dbReference type="Gene3D" id="3.30.565.10">
    <property type="entry name" value="Histidine kinase-like ATPase, C-terminal domain"/>
    <property type="match status" value="1"/>
</dbReference>
<evidence type="ECO:0000256" key="4">
    <source>
        <dbReference type="ARBA" id="ARBA00022475"/>
    </source>
</evidence>
<evidence type="ECO:0000256" key="2">
    <source>
        <dbReference type="ARBA" id="ARBA00004651"/>
    </source>
</evidence>
<gene>
    <name evidence="13" type="ORF">K7G82_02870</name>
</gene>
<dbReference type="InterPro" id="IPR003660">
    <property type="entry name" value="HAMP_dom"/>
</dbReference>
<feature type="transmembrane region" description="Helical" evidence="10">
    <location>
        <begin position="21"/>
        <end position="43"/>
    </location>
</feature>
<dbReference type="InterPro" id="IPR004358">
    <property type="entry name" value="Sig_transdc_His_kin-like_C"/>
</dbReference>
<dbReference type="InterPro" id="IPR036097">
    <property type="entry name" value="HisK_dim/P_sf"/>
</dbReference>
<dbReference type="SMART" id="SM00387">
    <property type="entry name" value="HATPase_c"/>
    <property type="match status" value="1"/>
</dbReference>
<dbReference type="Pfam" id="PF00672">
    <property type="entry name" value="HAMP"/>
    <property type="match status" value="1"/>
</dbReference>
<dbReference type="Gene3D" id="6.10.340.10">
    <property type="match status" value="1"/>
</dbReference>
<dbReference type="SMART" id="SM00304">
    <property type="entry name" value="HAMP"/>
    <property type="match status" value="1"/>
</dbReference>
<evidence type="ECO:0000256" key="7">
    <source>
        <dbReference type="ARBA" id="ARBA00022741"/>
    </source>
</evidence>
<dbReference type="PRINTS" id="PR00344">
    <property type="entry name" value="BCTRLSENSOR"/>
</dbReference>
<keyword evidence="8 13" id="KW-0418">Kinase</keyword>
<dbReference type="PANTHER" id="PTHR44936">
    <property type="entry name" value="SENSOR PROTEIN CREC"/>
    <property type="match status" value="1"/>
</dbReference>
<dbReference type="GO" id="GO:0016301">
    <property type="term" value="F:kinase activity"/>
    <property type="evidence" value="ECO:0007669"/>
    <property type="project" value="UniProtKB-KW"/>
</dbReference>
<dbReference type="Pfam" id="PF00512">
    <property type="entry name" value="HisKA"/>
    <property type="match status" value="1"/>
</dbReference>
<dbReference type="Proteomes" id="UP000706039">
    <property type="component" value="Unassembled WGS sequence"/>
</dbReference>
<evidence type="ECO:0000313" key="14">
    <source>
        <dbReference type="Proteomes" id="UP000706039"/>
    </source>
</evidence>
<keyword evidence="9" id="KW-0067">ATP-binding</keyword>
<dbReference type="CDD" id="cd06225">
    <property type="entry name" value="HAMP"/>
    <property type="match status" value="1"/>
</dbReference>
<dbReference type="SUPFAM" id="SSF55874">
    <property type="entry name" value="ATPase domain of HSP90 chaperone/DNA topoisomerase II/histidine kinase"/>
    <property type="match status" value="1"/>
</dbReference>
<evidence type="ECO:0000256" key="10">
    <source>
        <dbReference type="SAM" id="Phobius"/>
    </source>
</evidence>
<keyword evidence="6" id="KW-0808">Transferase</keyword>
<feature type="domain" description="Histidine kinase" evidence="11">
    <location>
        <begin position="312"/>
        <end position="518"/>
    </location>
</feature>
<evidence type="ECO:0000256" key="1">
    <source>
        <dbReference type="ARBA" id="ARBA00000085"/>
    </source>
</evidence>
<dbReference type="InterPro" id="IPR003661">
    <property type="entry name" value="HisK_dim/P_dom"/>
</dbReference>
<dbReference type="InterPro" id="IPR050980">
    <property type="entry name" value="2C_sensor_his_kinase"/>
</dbReference>
<dbReference type="PROSITE" id="PS50109">
    <property type="entry name" value="HIS_KIN"/>
    <property type="match status" value="1"/>
</dbReference>
<evidence type="ECO:0000259" key="11">
    <source>
        <dbReference type="PROSITE" id="PS50109"/>
    </source>
</evidence>
<evidence type="ECO:0000259" key="12">
    <source>
        <dbReference type="PROSITE" id="PS50885"/>
    </source>
</evidence>
<dbReference type="PANTHER" id="PTHR44936:SF10">
    <property type="entry name" value="SENSOR PROTEIN RSTB"/>
    <property type="match status" value="1"/>
</dbReference>
<evidence type="ECO:0000256" key="5">
    <source>
        <dbReference type="ARBA" id="ARBA00022553"/>
    </source>
</evidence>
<comment type="catalytic activity">
    <reaction evidence="1">
        <text>ATP + protein L-histidine = ADP + protein N-phospho-L-histidine.</text>
        <dbReference type="EC" id="2.7.13.3"/>
    </reaction>
</comment>
<protein>
    <recommendedName>
        <fullName evidence="3">histidine kinase</fullName>
        <ecNumber evidence="3">2.7.13.3</ecNumber>
    </recommendedName>
</protein>
<dbReference type="EC" id="2.7.13.3" evidence="3"/>